<gene>
    <name evidence="1" type="ORF">Clopa_2637</name>
</gene>
<dbReference type="KEGG" id="cpas:Clopa_2637"/>
<dbReference type="HOGENOM" id="CLU_2971396_0_0_9"/>
<evidence type="ECO:0000313" key="2">
    <source>
        <dbReference type="Proteomes" id="UP000013523"/>
    </source>
</evidence>
<name>R4K4H6_CLOPA</name>
<evidence type="ECO:0000313" key="1">
    <source>
        <dbReference type="EMBL" id="AGK97493.1"/>
    </source>
</evidence>
<dbReference type="STRING" id="86416.Clopa_2637"/>
<dbReference type="RefSeq" id="WP_015615792.1">
    <property type="nucleotide sequence ID" value="NC_021182.1"/>
</dbReference>
<protein>
    <submittedName>
        <fullName evidence="1">Uncharacterized protein</fullName>
    </submittedName>
</protein>
<accession>R4K4H6</accession>
<proteinExistence type="predicted"/>
<keyword evidence="2" id="KW-1185">Reference proteome</keyword>
<sequence length="58" mass="6800">MKIIIMSCKNKENWYKDKLGSIYTVVDSVDIAYIVKDKKKGYGLINKDDCEIIDKWII</sequence>
<dbReference type="Proteomes" id="UP000013523">
    <property type="component" value="Chromosome"/>
</dbReference>
<dbReference type="PATRIC" id="fig|86416.3.peg.2626"/>
<dbReference type="EMBL" id="CP003261">
    <property type="protein sequence ID" value="AGK97493.1"/>
    <property type="molecule type" value="Genomic_DNA"/>
</dbReference>
<dbReference type="AlphaFoldDB" id="R4K4H6"/>
<organism evidence="1 2">
    <name type="scientific">Clostridium pasteurianum BC1</name>
    <dbReference type="NCBI Taxonomy" id="86416"/>
    <lineage>
        <taxon>Bacteria</taxon>
        <taxon>Bacillati</taxon>
        <taxon>Bacillota</taxon>
        <taxon>Clostridia</taxon>
        <taxon>Eubacteriales</taxon>
        <taxon>Clostridiaceae</taxon>
        <taxon>Clostridium</taxon>
    </lineage>
</organism>
<reference evidence="1 2" key="1">
    <citation type="submission" date="2012-01" db="EMBL/GenBank/DDBJ databases">
        <title>Complete sequence of chromosome of Clostridium pasteurianum BC1.</title>
        <authorList>
            <consortium name="US DOE Joint Genome Institute"/>
            <person name="Lucas S."/>
            <person name="Han J."/>
            <person name="Lapidus A."/>
            <person name="Cheng J.-F."/>
            <person name="Goodwin L."/>
            <person name="Pitluck S."/>
            <person name="Peters L."/>
            <person name="Mikhailova N."/>
            <person name="Teshima H."/>
            <person name="Detter J.C."/>
            <person name="Han C."/>
            <person name="Tapia R."/>
            <person name="Land M."/>
            <person name="Hauser L."/>
            <person name="Kyrpides N."/>
            <person name="Ivanova N."/>
            <person name="Pagani I."/>
            <person name="Dunn J."/>
            <person name="Taghavi S."/>
            <person name="Francis A."/>
            <person name="van der Lelie D."/>
            <person name="Woyke T."/>
        </authorList>
    </citation>
    <scope>NUCLEOTIDE SEQUENCE [LARGE SCALE GENOMIC DNA]</scope>
    <source>
        <strain evidence="1 2">BC1</strain>
    </source>
</reference>